<dbReference type="SMART" id="SM00228">
    <property type="entry name" value="PDZ"/>
    <property type="match status" value="2"/>
</dbReference>
<proteinExistence type="predicted"/>
<dbReference type="RefSeq" id="XP_009053162.1">
    <property type="nucleotide sequence ID" value="XM_009054914.1"/>
</dbReference>
<evidence type="ECO:0000313" key="5">
    <source>
        <dbReference type="EMBL" id="ESO96044.1"/>
    </source>
</evidence>
<dbReference type="PANTHER" id="PTHR23116:SF37">
    <property type="entry name" value="WHIRLIN"/>
    <property type="match status" value="1"/>
</dbReference>
<dbReference type="PANTHER" id="PTHR23116">
    <property type="entry name" value="PDZ DOMAIN CONTAINING WHIRLIN AND HARMONIN-RELATED"/>
    <property type="match status" value="1"/>
</dbReference>
<dbReference type="EMBL" id="KB201549">
    <property type="protein sequence ID" value="ESO96044.1"/>
    <property type="molecule type" value="Genomic_DNA"/>
</dbReference>
<evidence type="ECO:0000259" key="4">
    <source>
        <dbReference type="PROSITE" id="PS50106"/>
    </source>
</evidence>
<keyword evidence="2" id="KW-0677">Repeat</keyword>
<dbReference type="GO" id="GO:0005886">
    <property type="term" value="C:plasma membrane"/>
    <property type="evidence" value="ECO:0007669"/>
    <property type="project" value="TreeGrafter"/>
</dbReference>
<dbReference type="PROSITE" id="PS50106">
    <property type="entry name" value="PDZ"/>
    <property type="match status" value="2"/>
</dbReference>
<dbReference type="Gene3D" id="1.20.1160.20">
    <property type="match status" value="2"/>
</dbReference>
<evidence type="ECO:0000256" key="2">
    <source>
        <dbReference type="ARBA" id="ARBA00022737"/>
    </source>
</evidence>
<dbReference type="Gene3D" id="2.30.42.10">
    <property type="match status" value="2"/>
</dbReference>
<keyword evidence="3" id="KW-0966">Cell projection</keyword>
<keyword evidence="6" id="KW-1185">Reference proteome</keyword>
<dbReference type="AlphaFoldDB" id="V4C3E2"/>
<dbReference type="InterPro" id="IPR051844">
    <property type="entry name" value="USH2_Complex_Protein"/>
</dbReference>
<dbReference type="Pfam" id="PF00595">
    <property type="entry name" value="PDZ"/>
    <property type="match status" value="2"/>
</dbReference>
<dbReference type="GO" id="GO:0002142">
    <property type="term" value="C:stereocilia ankle link complex"/>
    <property type="evidence" value="ECO:0007669"/>
    <property type="project" value="TreeGrafter"/>
</dbReference>
<dbReference type="OrthoDB" id="10029564at2759"/>
<dbReference type="CTD" id="20231326"/>
<feature type="domain" description="PDZ" evidence="4">
    <location>
        <begin position="258"/>
        <end position="326"/>
    </location>
</feature>
<name>V4C3E2_LOTGI</name>
<organism evidence="5 6">
    <name type="scientific">Lottia gigantea</name>
    <name type="common">Giant owl limpet</name>
    <dbReference type="NCBI Taxonomy" id="225164"/>
    <lineage>
        <taxon>Eukaryota</taxon>
        <taxon>Metazoa</taxon>
        <taxon>Spiralia</taxon>
        <taxon>Lophotrochozoa</taxon>
        <taxon>Mollusca</taxon>
        <taxon>Gastropoda</taxon>
        <taxon>Patellogastropoda</taxon>
        <taxon>Lottioidea</taxon>
        <taxon>Lottiidae</taxon>
        <taxon>Lottia</taxon>
    </lineage>
</organism>
<dbReference type="CDD" id="cd06741">
    <property type="entry name" value="PDZ2_FL-whirlin"/>
    <property type="match status" value="1"/>
</dbReference>
<feature type="domain" description="PDZ" evidence="4">
    <location>
        <begin position="120"/>
        <end position="192"/>
    </location>
</feature>
<evidence type="ECO:0000313" key="6">
    <source>
        <dbReference type="Proteomes" id="UP000030746"/>
    </source>
</evidence>
<dbReference type="GeneID" id="20231326"/>
<dbReference type="STRING" id="225164.V4C3E2"/>
<dbReference type="OMA" id="WIMGRES"/>
<sequence>MLSNKVQFGELQPKHRTLSLNVRRLQEALSVYLSDEETTGFIDALNTYNADRDVFEFVNNLKKILNSPTKRQLFPLVKRVIPRNDLDSFELLTKDSHSHTLTNGYSIPPSTIDDSADTFKLYLRPSMNPNESFGFSIRGGTEYGLGVYVSSVDPGGVGELQGLQPGDLIVEANDISFKKISHIEAAKIIKAARKLELTICRVGKIPGTHIVHQTYKWIDPKGRAVSPPPELEQLHPEISTEHRHRSSLTLLKGSDERKVNVVVPRSKNLGLMVRGGREFGLGIYISGVDPFSVAENAGIKVGDQILDVNGHSFLDVSHSRAVKILKVSHHMVITVKDVGKLPFAKTIIDKTQWIEKDHIPPQSHQVHGRSVNYPLLSREKNGFMRGAGSQLMLNSMARTQWDMIEEQSRILLNETEQATLRYYLTEYQRNSIMIDGLVFALFELLNTQAKMTLINEIRPILHPKDLDTFDHLVHKKEAEVHGVSSGFFYMPTFFGISSYFTKLNIHQMNRCSTGGLVIRSHKIRSSENLITVKRSHSNLVTVKSHTIIWSQ</sequence>
<dbReference type="SUPFAM" id="SSF50156">
    <property type="entry name" value="PDZ domain-like"/>
    <property type="match status" value="2"/>
</dbReference>
<dbReference type="InterPro" id="IPR001478">
    <property type="entry name" value="PDZ"/>
</dbReference>
<dbReference type="GO" id="GO:0005929">
    <property type="term" value="C:cilium"/>
    <property type="evidence" value="ECO:0007669"/>
    <property type="project" value="TreeGrafter"/>
</dbReference>
<dbReference type="FunFam" id="2.30.42.10:FF:000087">
    <property type="entry name" value="Whirlin a"/>
    <property type="match status" value="1"/>
</dbReference>
<dbReference type="InterPro" id="IPR036034">
    <property type="entry name" value="PDZ_sf"/>
</dbReference>
<dbReference type="KEGG" id="lgi:LOTGIDRAFT_116246"/>
<dbReference type="GO" id="GO:0032426">
    <property type="term" value="C:stereocilium tip"/>
    <property type="evidence" value="ECO:0007669"/>
    <property type="project" value="TreeGrafter"/>
</dbReference>
<accession>V4C3E2</accession>
<reference evidence="5 6" key="1">
    <citation type="journal article" date="2013" name="Nature">
        <title>Insights into bilaterian evolution from three spiralian genomes.</title>
        <authorList>
            <person name="Simakov O."/>
            <person name="Marletaz F."/>
            <person name="Cho S.J."/>
            <person name="Edsinger-Gonzales E."/>
            <person name="Havlak P."/>
            <person name="Hellsten U."/>
            <person name="Kuo D.H."/>
            <person name="Larsson T."/>
            <person name="Lv J."/>
            <person name="Arendt D."/>
            <person name="Savage R."/>
            <person name="Osoegawa K."/>
            <person name="de Jong P."/>
            <person name="Grimwood J."/>
            <person name="Chapman J.A."/>
            <person name="Shapiro H."/>
            <person name="Aerts A."/>
            <person name="Otillar R.P."/>
            <person name="Terry A.Y."/>
            <person name="Boore J.L."/>
            <person name="Grigoriev I.V."/>
            <person name="Lindberg D.R."/>
            <person name="Seaver E.C."/>
            <person name="Weisblat D.A."/>
            <person name="Putnam N.H."/>
            <person name="Rokhsar D.S."/>
        </authorList>
    </citation>
    <scope>NUCLEOTIDE SEQUENCE [LARGE SCALE GENOMIC DNA]</scope>
</reference>
<evidence type="ECO:0000256" key="1">
    <source>
        <dbReference type="ARBA" id="ARBA00004316"/>
    </source>
</evidence>
<comment type="subcellular location">
    <subcellularLocation>
        <location evidence="1">Cell projection</location>
    </subcellularLocation>
</comment>
<gene>
    <name evidence="5" type="ORF">LOTGIDRAFT_116246</name>
</gene>
<evidence type="ECO:0000256" key="3">
    <source>
        <dbReference type="ARBA" id="ARBA00023273"/>
    </source>
</evidence>
<dbReference type="HOGENOM" id="CLU_477302_0_0_1"/>
<protein>
    <recommendedName>
        <fullName evidence="4">PDZ domain-containing protein</fullName>
    </recommendedName>
</protein>
<dbReference type="Proteomes" id="UP000030746">
    <property type="component" value="Unassembled WGS sequence"/>
</dbReference>